<name>A0A841Q369_9BACI</name>
<dbReference type="EMBL" id="JACHGH010000003">
    <property type="protein sequence ID" value="MBB6452768.1"/>
    <property type="molecule type" value="Genomic_DNA"/>
</dbReference>
<proteinExistence type="predicted"/>
<evidence type="ECO:0000313" key="2">
    <source>
        <dbReference type="Proteomes" id="UP000581688"/>
    </source>
</evidence>
<evidence type="ECO:0000313" key="1">
    <source>
        <dbReference type="EMBL" id="MBB6452768.1"/>
    </source>
</evidence>
<gene>
    <name evidence="1" type="ORF">HNQ94_001214</name>
</gene>
<keyword evidence="2" id="KW-1185">Reference proteome</keyword>
<protein>
    <submittedName>
        <fullName evidence="1">Uncharacterized protein</fullName>
    </submittedName>
</protein>
<comment type="caution">
    <text evidence="1">The sequence shown here is derived from an EMBL/GenBank/DDBJ whole genome shotgun (WGS) entry which is preliminary data.</text>
</comment>
<organism evidence="1 2">
    <name type="scientific">Salirhabdus euzebyi</name>
    <dbReference type="NCBI Taxonomy" id="394506"/>
    <lineage>
        <taxon>Bacteria</taxon>
        <taxon>Bacillati</taxon>
        <taxon>Bacillota</taxon>
        <taxon>Bacilli</taxon>
        <taxon>Bacillales</taxon>
        <taxon>Bacillaceae</taxon>
        <taxon>Salirhabdus</taxon>
    </lineage>
</organism>
<dbReference type="RefSeq" id="WP_174495321.1">
    <property type="nucleotide sequence ID" value="NZ_CADDWK010000003.1"/>
</dbReference>
<reference evidence="1 2" key="1">
    <citation type="submission" date="2020-08" db="EMBL/GenBank/DDBJ databases">
        <title>Genomic Encyclopedia of Type Strains, Phase IV (KMG-IV): sequencing the most valuable type-strain genomes for metagenomic binning, comparative biology and taxonomic classification.</title>
        <authorList>
            <person name="Goeker M."/>
        </authorList>
    </citation>
    <scope>NUCLEOTIDE SEQUENCE [LARGE SCALE GENOMIC DNA]</scope>
    <source>
        <strain evidence="1 2">DSM 19612</strain>
    </source>
</reference>
<dbReference type="Proteomes" id="UP000581688">
    <property type="component" value="Unassembled WGS sequence"/>
</dbReference>
<accession>A0A841Q369</accession>
<sequence>MENRCLSIEYNINGIGVVTPIVYPFVSSLYSDNKLRIEGRLKGVNQLGAIRFIHNGAHYTRYEYVLLQFMLINFIKNNSEWGLGSKFNFSVLGIDKLNYNVKNITGGEILELIVLFGNIGHFKDTFSSNKVWFHFLYTNKHNLKNCLKKGIKKDGKSLLDRLLSNSDYNKMQWINTLFILSRSKKLNDYRLICERILKKILLKQNDKWLDIYSKVRKVSFVVLDSHFSHIPISISLQNVLFNENLFIDELSKNTSGLMGAFDRITDLLEDTLYLENNASLMSTYRSMNIYSKVNKFLEENTNIKAIAKINMLITDEKKSPFYEEYKISENDIPWDRNKNLSITYFINQRDYFPIDVFQKELEISRKLGKNCYISYNFSPSFSKYRTVYSINKQLTDIRLIKECNKIIRVALDDYLQYHKYSNNTVNNGPLEEVVLKKVITYLFRNLLTKDFFCEFNYPRNASPFIIENGSKNTLNKLNDYIKSFQKRNPDDKDGLHELKTVKACLESISYRGLIIIFLGSLRFINDDKLSECELDGLILTPKHKDICVRVLEAKNLSKKKRRAKVATGQLENKFIPLLRECISDKSEIKEIEGFGGEVIIKN</sequence>
<dbReference type="AlphaFoldDB" id="A0A841Q369"/>